<evidence type="ECO:0000313" key="3">
    <source>
        <dbReference type="Proteomes" id="UP000026961"/>
    </source>
</evidence>
<dbReference type="Proteomes" id="UP000026961">
    <property type="component" value="Chromosome 12"/>
</dbReference>
<sequence>MLREIVKVARHVVFVTRMKPSNICSFSVAYLACNLVVITTFFMMITVHVVLDTSYYENI</sequence>
<reference evidence="2" key="1">
    <citation type="submission" date="2015-04" db="UniProtKB">
        <authorList>
            <consortium name="EnsemblPlants"/>
        </authorList>
    </citation>
    <scope>IDENTIFICATION</scope>
</reference>
<dbReference type="AlphaFoldDB" id="A0A0E0BUP3"/>
<evidence type="ECO:0000313" key="2">
    <source>
        <dbReference type="EnsemblPlants" id="OGLUM12G19060.1"/>
    </source>
</evidence>
<accession>A0A0E0BUP3</accession>
<protein>
    <submittedName>
        <fullName evidence="2">Uncharacterized protein</fullName>
    </submittedName>
</protein>
<dbReference type="HOGENOM" id="CLU_2964622_0_0_1"/>
<keyword evidence="1" id="KW-1133">Transmembrane helix</keyword>
<keyword evidence="1" id="KW-0472">Membrane</keyword>
<dbReference type="EnsemblPlants" id="OGLUM12G19060.1">
    <property type="protein sequence ID" value="OGLUM12G19060.1"/>
    <property type="gene ID" value="OGLUM12G19060"/>
</dbReference>
<keyword evidence="3" id="KW-1185">Reference proteome</keyword>
<keyword evidence="1" id="KW-0812">Transmembrane</keyword>
<proteinExistence type="predicted"/>
<evidence type="ECO:0000256" key="1">
    <source>
        <dbReference type="SAM" id="Phobius"/>
    </source>
</evidence>
<organism evidence="2">
    <name type="scientific">Oryza glumipatula</name>
    <dbReference type="NCBI Taxonomy" id="40148"/>
    <lineage>
        <taxon>Eukaryota</taxon>
        <taxon>Viridiplantae</taxon>
        <taxon>Streptophyta</taxon>
        <taxon>Embryophyta</taxon>
        <taxon>Tracheophyta</taxon>
        <taxon>Spermatophyta</taxon>
        <taxon>Magnoliopsida</taxon>
        <taxon>Liliopsida</taxon>
        <taxon>Poales</taxon>
        <taxon>Poaceae</taxon>
        <taxon>BOP clade</taxon>
        <taxon>Oryzoideae</taxon>
        <taxon>Oryzeae</taxon>
        <taxon>Oryzinae</taxon>
        <taxon>Oryza</taxon>
    </lineage>
</organism>
<feature type="transmembrane region" description="Helical" evidence="1">
    <location>
        <begin position="28"/>
        <end position="51"/>
    </location>
</feature>
<name>A0A0E0BUP3_9ORYZ</name>
<reference evidence="2" key="2">
    <citation type="submission" date="2018-05" db="EMBL/GenBank/DDBJ databases">
        <title>OgluRS3 (Oryza glumaepatula Reference Sequence Version 3).</title>
        <authorList>
            <person name="Zhang J."/>
            <person name="Kudrna D."/>
            <person name="Lee S."/>
            <person name="Talag J."/>
            <person name="Welchert J."/>
            <person name="Wing R.A."/>
        </authorList>
    </citation>
    <scope>NUCLEOTIDE SEQUENCE [LARGE SCALE GENOMIC DNA]</scope>
</reference>
<dbReference type="Gramene" id="OGLUM12G19060.1">
    <property type="protein sequence ID" value="OGLUM12G19060.1"/>
    <property type="gene ID" value="OGLUM12G19060"/>
</dbReference>